<proteinExistence type="predicted"/>
<dbReference type="InterPro" id="IPR048844">
    <property type="entry name" value="LpdD_chaperone-like"/>
</dbReference>
<evidence type="ECO:0000313" key="2">
    <source>
        <dbReference type="EMBL" id="HIQ60337.1"/>
    </source>
</evidence>
<protein>
    <recommendedName>
        <fullName evidence="1">Prenylated flavin chaperone LpdD-like domain-containing protein</fullName>
    </recommendedName>
</protein>
<dbReference type="Pfam" id="PF21758">
    <property type="entry name" value="PAC_bac"/>
    <property type="match status" value="1"/>
</dbReference>
<gene>
    <name evidence="2" type="ORF">IAD31_01885</name>
</gene>
<reference evidence="2" key="1">
    <citation type="submission" date="2020-10" db="EMBL/GenBank/DDBJ databases">
        <authorList>
            <person name="Gilroy R."/>
        </authorList>
    </citation>
    <scope>NUCLEOTIDE SEQUENCE</scope>
    <source>
        <strain evidence="2">ChiGjej2B2-12916</strain>
    </source>
</reference>
<evidence type="ECO:0000259" key="1">
    <source>
        <dbReference type="Pfam" id="PF21758"/>
    </source>
</evidence>
<name>A0A9D1CG99_9FIRM</name>
<feature type="domain" description="Prenylated flavin chaperone LpdD-like" evidence="1">
    <location>
        <begin position="15"/>
        <end position="120"/>
    </location>
</feature>
<reference evidence="2" key="2">
    <citation type="journal article" date="2021" name="PeerJ">
        <title>Extensive microbial diversity within the chicken gut microbiome revealed by metagenomics and culture.</title>
        <authorList>
            <person name="Gilroy R."/>
            <person name="Ravi A."/>
            <person name="Getino M."/>
            <person name="Pursley I."/>
            <person name="Horton D.L."/>
            <person name="Alikhan N.F."/>
            <person name="Baker D."/>
            <person name="Gharbi K."/>
            <person name="Hall N."/>
            <person name="Watson M."/>
            <person name="Adriaenssens E.M."/>
            <person name="Foster-Nyarko E."/>
            <person name="Jarju S."/>
            <person name="Secka A."/>
            <person name="Antonio M."/>
            <person name="Oren A."/>
            <person name="Chaudhuri R.R."/>
            <person name="La Ragione R."/>
            <person name="Hildebrand F."/>
            <person name="Pallen M.J."/>
        </authorList>
    </citation>
    <scope>NUCLEOTIDE SEQUENCE</scope>
    <source>
        <strain evidence="2">ChiGjej2B2-12916</strain>
    </source>
</reference>
<dbReference type="EMBL" id="DVFO01000017">
    <property type="protein sequence ID" value="HIQ60337.1"/>
    <property type="molecule type" value="Genomic_DNA"/>
</dbReference>
<organism evidence="2 3">
    <name type="scientific">Candidatus Enterenecus faecium</name>
    <dbReference type="NCBI Taxonomy" id="2840780"/>
    <lineage>
        <taxon>Bacteria</taxon>
        <taxon>Bacillati</taxon>
        <taxon>Bacillota</taxon>
        <taxon>Clostridia</taxon>
        <taxon>Eubacteriales</taxon>
        <taxon>Candidatus Enterenecus</taxon>
    </lineage>
</organism>
<comment type="caution">
    <text evidence="2">The sequence shown here is derived from an EMBL/GenBank/DDBJ whole genome shotgun (WGS) entry which is preliminary data.</text>
</comment>
<accession>A0A9D1CG99</accession>
<dbReference type="Proteomes" id="UP000886879">
    <property type="component" value="Unassembled WGS sequence"/>
</dbReference>
<sequence>MDLKVKVGSEPCAVRLTLSATQGRGLCGFLTGGVAHVGGVAYAVPRPKSSGEGLTADLSTICGPGHKDVYAAQAVAKQLCLATNETVCICAGLHLDHASQAQIKEMMDNCTQAAQQAAEAYKKMGGQ</sequence>
<dbReference type="AlphaFoldDB" id="A0A9D1CG99"/>
<evidence type="ECO:0000313" key="3">
    <source>
        <dbReference type="Proteomes" id="UP000886879"/>
    </source>
</evidence>